<protein>
    <submittedName>
        <fullName evidence="2">Uncharacterized protein</fullName>
    </submittedName>
</protein>
<dbReference type="EMBL" id="JAPZBT010000002">
    <property type="protein sequence ID" value="KAJ5372607.1"/>
    <property type="molecule type" value="Genomic_DNA"/>
</dbReference>
<dbReference type="AlphaFoldDB" id="A0A9W9S5U0"/>
<proteinExistence type="predicted"/>
<reference evidence="2" key="1">
    <citation type="submission" date="2022-12" db="EMBL/GenBank/DDBJ databases">
        <authorList>
            <person name="Petersen C."/>
        </authorList>
    </citation>
    <scope>NUCLEOTIDE SEQUENCE</scope>
    <source>
        <strain evidence="2">IBT 3081</strain>
    </source>
</reference>
<sequence length="178" mass="20152">MANLWWYCCACNYAYNLPINDFCSQCGQYRYPNEKIEKTPLMLPTTPRLTGEDRPTEQETTRKAPSYSASDKERLQPQTTQEEAVDSTVSSSKDPGMPKWLLQSFESGRELFRRGTTTRTDTSPDNPMDDIRSERSPTPQGSSSSVRPEYSSTSSIVYSLSLGFILADWVREQFSCGV</sequence>
<feature type="compositionally biased region" description="Polar residues" evidence="1">
    <location>
        <begin position="115"/>
        <end position="125"/>
    </location>
</feature>
<name>A0A9W9S5U0_9EURO</name>
<reference evidence="2" key="2">
    <citation type="journal article" date="2023" name="IMA Fungus">
        <title>Comparative genomic study of the Penicillium genus elucidates a diverse pangenome and 15 lateral gene transfer events.</title>
        <authorList>
            <person name="Petersen C."/>
            <person name="Sorensen T."/>
            <person name="Nielsen M.R."/>
            <person name="Sondergaard T.E."/>
            <person name="Sorensen J.L."/>
            <person name="Fitzpatrick D.A."/>
            <person name="Frisvad J.C."/>
            <person name="Nielsen K.L."/>
        </authorList>
    </citation>
    <scope>NUCLEOTIDE SEQUENCE</scope>
    <source>
        <strain evidence="2">IBT 3081</strain>
    </source>
</reference>
<feature type="region of interest" description="Disordered" evidence="1">
    <location>
        <begin position="38"/>
        <end position="100"/>
    </location>
</feature>
<evidence type="ECO:0000313" key="2">
    <source>
        <dbReference type="EMBL" id="KAJ5372607.1"/>
    </source>
</evidence>
<feature type="compositionally biased region" description="Basic and acidic residues" evidence="1">
    <location>
        <begin position="50"/>
        <end position="62"/>
    </location>
</feature>
<accession>A0A9W9S5U0</accession>
<feature type="region of interest" description="Disordered" evidence="1">
    <location>
        <begin position="112"/>
        <end position="150"/>
    </location>
</feature>
<feature type="compositionally biased region" description="Polar residues" evidence="1">
    <location>
        <begin position="136"/>
        <end position="146"/>
    </location>
</feature>
<keyword evidence="3" id="KW-1185">Reference proteome</keyword>
<evidence type="ECO:0000313" key="3">
    <source>
        <dbReference type="Proteomes" id="UP001147752"/>
    </source>
</evidence>
<dbReference type="Proteomes" id="UP001147752">
    <property type="component" value="Unassembled WGS sequence"/>
</dbReference>
<comment type="caution">
    <text evidence="2">The sequence shown here is derived from an EMBL/GenBank/DDBJ whole genome shotgun (WGS) entry which is preliminary data.</text>
</comment>
<dbReference type="RefSeq" id="XP_056578593.1">
    <property type="nucleotide sequence ID" value="XM_056722343.1"/>
</dbReference>
<dbReference type="GeneID" id="81461526"/>
<evidence type="ECO:0000256" key="1">
    <source>
        <dbReference type="SAM" id="MobiDB-lite"/>
    </source>
</evidence>
<gene>
    <name evidence="2" type="ORF">N7517_004613</name>
</gene>
<feature type="compositionally biased region" description="Polar residues" evidence="1">
    <location>
        <begin position="76"/>
        <end position="93"/>
    </location>
</feature>
<organism evidence="2 3">
    <name type="scientific">Penicillium concentricum</name>
    <dbReference type="NCBI Taxonomy" id="293559"/>
    <lineage>
        <taxon>Eukaryota</taxon>
        <taxon>Fungi</taxon>
        <taxon>Dikarya</taxon>
        <taxon>Ascomycota</taxon>
        <taxon>Pezizomycotina</taxon>
        <taxon>Eurotiomycetes</taxon>
        <taxon>Eurotiomycetidae</taxon>
        <taxon>Eurotiales</taxon>
        <taxon>Aspergillaceae</taxon>
        <taxon>Penicillium</taxon>
    </lineage>
</organism>
<feature type="compositionally biased region" description="Low complexity" evidence="1">
    <location>
        <begin position="39"/>
        <end position="49"/>
    </location>
</feature>